<name>A0AAJ0AT57_9PEZI</name>
<accession>A0AAJ0AT57</accession>
<evidence type="ECO:0008006" key="4">
    <source>
        <dbReference type="Google" id="ProtNLM"/>
    </source>
</evidence>
<dbReference type="EMBL" id="JAHMHR010000011">
    <property type="protein sequence ID" value="KAK1688486.1"/>
    <property type="molecule type" value="Genomic_DNA"/>
</dbReference>
<protein>
    <recommendedName>
        <fullName evidence="4">Transmembrane protein</fullName>
    </recommendedName>
</protein>
<evidence type="ECO:0000256" key="1">
    <source>
        <dbReference type="SAM" id="Phobius"/>
    </source>
</evidence>
<keyword evidence="1" id="KW-1133">Transmembrane helix</keyword>
<keyword evidence="1" id="KW-0812">Transmembrane</keyword>
<dbReference type="RefSeq" id="XP_060432181.1">
    <property type="nucleotide sequence ID" value="XM_060574357.1"/>
</dbReference>
<gene>
    <name evidence="2" type="ORF">BDP55DRAFT_656082</name>
</gene>
<dbReference type="GeneID" id="85458883"/>
<keyword evidence="3" id="KW-1185">Reference proteome</keyword>
<reference evidence="2" key="1">
    <citation type="submission" date="2021-06" db="EMBL/GenBank/DDBJ databases">
        <title>Comparative genomics, transcriptomics and evolutionary studies reveal genomic signatures of adaptation to plant cell wall in hemibiotrophic fungi.</title>
        <authorList>
            <consortium name="DOE Joint Genome Institute"/>
            <person name="Baroncelli R."/>
            <person name="Diaz J.F."/>
            <person name="Benocci T."/>
            <person name="Peng M."/>
            <person name="Battaglia E."/>
            <person name="Haridas S."/>
            <person name="Andreopoulos W."/>
            <person name="Labutti K."/>
            <person name="Pangilinan J."/>
            <person name="Floch G.L."/>
            <person name="Makela M.R."/>
            <person name="Henrissat B."/>
            <person name="Grigoriev I.V."/>
            <person name="Crouch J.A."/>
            <person name="De Vries R.P."/>
            <person name="Sukno S.A."/>
            <person name="Thon M.R."/>
        </authorList>
    </citation>
    <scope>NUCLEOTIDE SEQUENCE</scope>
    <source>
        <strain evidence="2">CBS 193.32</strain>
    </source>
</reference>
<dbReference type="AlphaFoldDB" id="A0AAJ0AT57"/>
<feature type="transmembrane region" description="Helical" evidence="1">
    <location>
        <begin position="30"/>
        <end position="51"/>
    </location>
</feature>
<evidence type="ECO:0000313" key="2">
    <source>
        <dbReference type="EMBL" id="KAK1688486.1"/>
    </source>
</evidence>
<dbReference type="Proteomes" id="UP001224890">
    <property type="component" value="Unassembled WGS sequence"/>
</dbReference>
<comment type="caution">
    <text evidence="2">The sequence shown here is derived from an EMBL/GenBank/DDBJ whole genome shotgun (WGS) entry which is preliminary data.</text>
</comment>
<keyword evidence="1" id="KW-0472">Membrane</keyword>
<sequence length="180" mass="19425">MSLLVSIASQRQHVVCISTKQHTKIPRARPLGICGVGTFHFVACFAVVFGARFKLPRVGELNGRSRTFFSSEDGREGHQGSGGSFLVPANFPCDLQLLLCLHGIFVVWGGTAGMAGRVMYALPLPVLSTVDAGQALGNAGSTLWFLIMFHEERSRGISSTMAFLRLSLFSPSKPAKRAKT</sequence>
<proteinExistence type="predicted"/>
<feature type="transmembrane region" description="Helical" evidence="1">
    <location>
        <begin position="95"/>
        <end position="115"/>
    </location>
</feature>
<organism evidence="2 3">
    <name type="scientific">Colletotrichum godetiae</name>
    <dbReference type="NCBI Taxonomy" id="1209918"/>
    <lineage>
        <taxon>Eukaryota</taxon>
        <taxon>Fungi</taxon>
        <taxon>Dikarya</taxon>
        <taxon>Ascomycota</taxon>
        <taxon>Pezizomycotina</taxon>
        <taxon>Sordariomycetes</taxon>
        <taxon>Hypocreomycetidae</taxon>
        <taxon>Glomerellales</taxon>
        <taxon>Glomerellaceae</taxon>
        <taxon>Colletotrichum</taxon>
        <taxon>Colletotrichum acutatum species complex</taxon>
    </lineage>
</organism>
<evidence type="ECO:0000313" key="3">
    <source>
        <dbReference type="Proteomes" id="UP001224890"/>
    </source>
</evidence>